<dbReference type="SUPFAM" id="SSF54928">
    <property type="entry name" value="RNA-binding domain, RBD"/>
    <property type="match status" value="1"/>
</dbReference>
<dbReference type="SMART" id="SM00360">
    <property type="entry name" value="RRM"/>
    <property type="match status" value="1"/>
</dbReference>
<dbReference type="Pfam" id="PF21380">
    <property type="entry name" value="Nrd1-Seb1_dom2"/>
    <property type="match status" value="1"/>
</dbReference>
<dbReference type="STRING" id="857566.A0A1E3PKZ2"/>
<organism evidence="9 10">
    <name type="scientific">Nadsonia fulvescens var. elongata DSM 6958</name>
    <dbReference type="NCBI Taxonomy" id="857566"/>
    <lineage>
        <taxon>Eukaryota</taxon>
        <taxon>Fungi</taxon>
        <taxon>Dikarya</taxon>
        <taxon>Ascomycota</taxon>
        <taxon>Saccharomycotina</taxon>
        <taxon>Dipodascomycetes</taxon>
        <taxon>Dipodascales</taxon>
        <taxon>Dipodascales incertae sedis</taxon>
        <taxon>Nadsonia</taxon>
    </lineage>
</organism>
<proteinExistence type="predicted"/>
<protein>
    <submittedName>
        <fullName evidence="9">Uncharacterized protein</fullName>
    </submittedName>
</protein>
<evidence type="ECO:0000259" key="8">
    <source>
        <dbReference type="PROSITE" id="PS51391"/>
    </source>
</evidence>
<feature type="compositionally biased region" description="Pro residues" evidence="6">
    <location>
        <begin position="620"/>
        <end position="662"/>
    </location>
</feature>
<dbReference type="GO" id="GO:0032991">
    <property type="term" value="C:protein-containing complex"/>
    <property type="evidence" value="ECO:0007669"/>
    <property type="project" value="UniProtKB-ARBA"/>
</dbReference>
<dbReference type="PROSITE" id="PS50102">
    <property type="entry name" value="RRM"/>
    <property type="match status" value="1"/>
</dbReference>
<keyword evidence="2" id="KW-0597">Phosphoprotein</keyword>
<dbReference type="CDD" id="cd16984">
    <property type="entry name" value="CID_Nrd1_like"/>
    <property type="match status" value="1"/>
</dbReference>
<dbReference type="Pfam" id="PF00076">
    <property type="entry name" value="RRM_1"/>
    <property type="match status" value="1"/>
</dbReference>
<feature type="compositionally biased region" description="Polar residues" evidence="6">
    <location>
        <begin position="545"/>
        <end position="571"/>
    </location>
</feature>
<dbReference type="GO" id="GO:0006369">
    <property type="term" value="P:termination of RNA polymerase II transcription"/>
    <property type="evidence" value="ECO:0007669"/>
    <property type="project" value="UniProtKB-ARBA"/>
</dbReference>
<feature type="compositionally biased region" description="Low complexity" evidence="6">
    <location>
        <begin position="520"/>
        <end position="532"/>
    </location>
</feature>
<feature type="region of interest" description="Disordered" evidence="6">
    <location>
        <begin position="205"/>
        <end position="243"/>
    </location>
</feature>
<reference evidence="9 10" key="1">
    <citation type="journal article" date="2016" name="Proc. Natl. Acad. Sci. U.S.A.">
        <title>Comparative genomics of biotechnologically important yeasts.</title>
        <authorList>
            <person name="Riley R."/>
            <person name="Haridas S."/>
            <person name="Wolfe K.H."/>
            <person name="Lopes M.R."/>
            <person name="Hittinger C.T."/>
            <person name="Goeker M."/>
            <person name="Salamov A.A."/>
            <person name="Wisecaver J.H."/>
            <person name="Long T.M."/>
            <person name="Calvey C.H."/>
            <person name="Aerts A.L."/>
            <person name="Barry K.W."/>
            <person name="Choi C."/>
            <person name="Clum A."/>
            <person name="Coughlan A.Y."/>
            <person name="Deshpande S."/>
            <person name="Douglass A.P."/>
            <person name="Hanson S.J."/>
            <person name="Klenk H.-P."/>
            <person name="LaButti K.M."/>
            <person name="Lapidus A."/>
            <person name="Lindquist E.A."/>
            <person name="Lipzen A.M."/>
            <person name="Meier-Kolthoff J.P."/>
            <person name="Ohm R.A."/>
            <person name="Otillar R.P."/>
            <person name="Pangilinan J.L."/>
            <person name="Peng Y."/>
            <person name="Rokas A."/>
            <person name="Rosa C.A."/>
            <person name="Scheuner C."/>
            <person name="Sibirny A.A."/>
            <person name="Slot J.C."/>
            <person name="Stielow J.B."/>
            <person name="Sun H."/>
            <person name="Kurtzman C.P."/>
            <person name="Blackwell M."/>
            <person name="Grigoriev I.V."/>
            <person name="Jeffries T.W."/>
        </authorList>
    </citation>
    <scope>NUCLEOTIDE SEQUENCE [LARGE SCALE GENOMIC DNA]</scope>
    <source>
        <strain evidence="9 10">DSM 6958</strain>
    </source>
</reference>
<dbReference type="Proteomes" id="UP000095009">
    <property type="component" value="Unassembled WGS sequence"/>
</dbReference>
<evidence type="ECO:0000259" key="7">
    <source>
        <dbReference type="PROSITE" id="PS50102"/>
    </source>
</evidence>
<dbReference type="GO" id="GO:0005634">
    <property type="term" value="C:nucleus"/>
    <property type="evidence" value="ECO:0007669"/>
    <property type="project" value="UniProtKB-SubCell"/>
</dbReference>
<dbReference type="SMART" id="SM00582">
    <property type="entry name" value="RPR"/>
    <property type="match status" value="1"/>
</dbReference>
<dbReference type="EMBL" id="KV454409">
    <property type="protein sequence ID" value="ODQ66111.1"/>
    <property type="molecule type" value="Genomic_DNA"/>
</dbReference>
<dbReference type="GO" id="GO:0010629">
    <property type="term" value="P:negative regulation of gene expression"/>
    <property type="evidence" value="ECO:0007669"/>
    <property type="project" value="UniProtKB-ARBA"/>
</dbReference>
<name>A0A1E3PKZ2_9ASCO</name>
<feature type="compositionally biased region" description="Low complexity" evidence="6">
    <location>
        <begin position="311"/>
        <end position="320"/>
    </location>
</feature>
<keyword evidence="4" id="KW-0539">Nucleus</keyword>
<dbReference type="PROSITE" id="PS51391">
    <property type="entry name" value="CID"/>
    <property type="match status" value="1"/>
</dbReference>
<dbReference type="InterPro" id="IPR000504">
    <property type="entry name" value="RRM_dom"/>
</dbReference>
<feature type="compositionally biased region" description="Polar residues" evidence="6">
    <location>
        <begin position="256"/>
        <end position="279"/>
    </location>
</feature>
<keyword evidence="3 5" id="KW-0694">RNA-binding</keyword>
<dbReference type="Gene3D" id="1.25.40.90">
    <property type="match status" value="1"/>
</dbReference>
<dbReference type="Gene3D" id="3.30.70.330">
    <property type="match status" value="1"/>
</dbReference>
<feature type="compositionally biased region" description="Polar residues" evidence="6">
    <location>
        <begin position="488"/>
        <end position="504"/>
    </location>
</feature>
<dbReference type="FunFam" id="1.25.40.90:FF:000026">
    <property type="entry name" value="RNA binding protein Nrd1"/>
    <property type="match status" value="1"/>
</dbReference>
<feature type="compositionally biased region" description="Polar residues" evidence="6">
    <location>
        <begin position="578"/>
        <end position="587"/>
    </location>
</feature>
<dbReference type="InterPro" id="IPR012677">
    <property type="entry name" value="Nucleotide-bd_a/b_plait_sf"/>
</dbReference>
<dbReference type="InterPro" id="IPR035979">
    <property type="entry name" value="RBD_domain_sf"/>
</dbReference>
<dbReference type="GO" id="GO:0031126">
    <property type="term" value="P:sno(s)RNA 3'-end processing"/>
    <property type="evidence" value="ECO:0007669"/>
    <property type="project" value="UniProtKB-ARBA"/>
</dbReference>
<feature type="compositionally biased region" description="Basic and acidic residues" evidence="6">
    <location>
        <begin position="283"/>
        <end position="301"/>
    </location>
</feature>
<feature type="domain" description="CID" evidence="8">
    <location>
        <begin position="2"/>
        <end position="157"/>
    </location>
</feature>
<dbReference type="InterPro" id="IPR048892">
    <property type="entry name" value="Nrd1_Seb1_dom2"/>
</dbReference>
<dbReference type="AlphaFoldDB" id="A0A1E3PKZ2"/>
<gene>
    <name evidence="9" type="ORF">NADFUDRAFT_51379</name>
</gene>
<feature type="compositionally biased region" description="Low complexity" evidence="6">
    <location>
        <begin position="610"/>
        <end position="619"/>
    </location>
</feature>
<dbReference type="OrthoDB" id="79367at2759"/>
<evidence type="ECO:0000256" key="6">
    <source>
        <dbReference type="SAM" id="MobiDB-lite"/>
    </source>
</evidence>
<feature type="compositionally biased region" description="Polar residues" evidence="6">
    <location>
        <begin position="595"/>
        <end position="609"/>
    </location>
</feature>
<feature type="region of interest" description="Disordered" evidence="6">
    <location>
        <begin position="487"/>
        <end position="705"/>
    </location>
</feature>
<dbReference type="InterPro" id="IPR008942">
    <property type="entry name" value="ENTH_VHS"/>
</dbReference>
<feature type="region of interest" description="Disordered" evidence="6">
    <location>
        <begin position="256"/>
        <end position="349"/>
    </location>
</feature>
<evidence type="ECO:0000256" key="2">
    <source>
        <dbReference type="ARBA" id="ARBA00022553"/>
    </source>
</evidence>
<dbReference type="FunFam" id="3.30.70.330:FF:000397">
    <property type="entry name" value="RNA binding protein Nrd1"/>
    <property type="match status" value="1"/>
</dbReference>
<evidence type="ECO:0000313" key="10">
    <source>
        <dbReference type="Proteomes" id="UP000095009"/>
    </source>
</evidence>
<comment type="subcellular location">
    <subcellularLocation>
        <location evidence="1">Nucleus</location>
    </subcellularLocation>
</comment>
<feature type="domain" description="RRM" evidence="7">
    <location>
        <begin position="357"/>
        <end position="430"/>
    </location>
</feature>
<dbReference type="GO" id="GO:0003723">
    <property type="term" value="F:RNA binding"/>
    <property type="evidence" value="ECO:0007669"/>
    <property type="project" value="UniProtKB-UniRule"/>
</dbReference>
<evidence type="ECO:0000313" key="9">
    <source>
        <dbReference type="EMBL" id="ODQ66111.1"/>
    </source>
</evidence>
<dbReference type="Pfam" id="PF04818">
    <property type="entry name" value="CID"/>
    <property type="match status" value="1"/>
</dbReference>
<dbReference type="GO" id="GO:0031124">
    <property type="term" value="P:mRNA 3'-end processing"/>
    <property type="evidence" value="ECO:0007669"/>
    <property type="project" value="UniProtKB-ARBA"/>
</dbReference>
<feature type="compositionally biased region" description="Polar residues" evidence="6">
    <location>
        <begin position="216"/>
        <end position="243"/>
    </location>
</feature>
<evidence type="ECO:0000256" key="5">
    <source>
        <dbReference type="PROSITE-ProRule" id="PRU00176"/>
    </source>
</evidence>
<dbReference type="SUPFAM" id="SSF48464">
    <property type="entry name" value="ENTH/VHS domain"/>
    <property type="match status" value="1"/>
</dbReference>
<keyword evidence="10" id="KW-1185">Reference proteome</keyword>
<sequence>MSSTPPSEKFDKALEALLALKPPGVSGNKLGVIRDIATKNIELESVFIQKLYTHFKKTPTSHKLGAVYTVDIIARRWQEEANKAEQPISSAAEDGTFGSGLFKISNMIESLMDNAMYPAPADDIKEKMRKVLDIWEKAGTFPSETLERIRSKYFKKDATTTPPGSPPSHVINDFRQWTSSEPVVPKPSAPATDAASILQALASISNNKRDSAPPATKTSMPLPSLLPQNSALTGLSGQNMNTDPNTLLQILSKVSQPSSQAHNTQTNFSINSAWDSSVPPSREYQDRRDPRNPNDYRDPRASGHRSRSRSPPRNSYQSNNYRERSRSPPSSTGRLNGEHKVTADNTLPPGTLKVLSRTLFIGGVPNDMNEEGLKHAISPYARTQSIILNHHKRHAFVKIMSREEAVTAKNYFDQMNVQGSITLRARWGVGFGPRDCCDYSSGSSIIPISRLTIADQKWLVNSSNGGTGGAPITDGLVVEEPDIEIGSGVSSKAISKRMPTNGSLNGPRATRPEEEIQRQGYSGSNSGNNSSGNSGGYMNHDDQSRSQSQYQIRNNFQNPKRSSGSNANSTPLGGPGSERSSYSNNSPMDMPPNGRFQSNDRFSPKGFQQNGFPSNGFPPNGFPPNGFPPNGFPPNGFPPNGFPPNGFPPNGFPPNGFPPNGFPPLSSFPVNNGNNGDNQGSANNNMPSMPFPPELAAMLQQQQQK</sequence>
<accession>A0A1E3PKZ2</accession>
<feature type="compositionally biased region" description="Low complexity" evidence="6">
    <location>
        <begin position="671"/>
        <end position="685"/>
    </location>
</feature>
<evidence type="ECO:0000256" key="1">
    <source>
        <dbReference type="ARBA" id="ARBA00004123"/>
    </source>
</evidence>
<evidence type="ECO:0000256" key="4">
    <source>
        <dbReference type="ARBA" id="ARBA00023242"/>
    </source>
</evidence>
<dbReference type="InterPro" id="IPR006569">
    <property type="entry name" value="CID_dom"/>
</dbReference>
<evidence type="ECO:0000256" key="3">
    <source>
        <dbReference type="ARBA" id="ARBA00022884"/>
    </source>
</evidence>